<dbReference type="PROSITE" id="PS51257">
    <property type="entry name" value="PROKAR_LIPOPROTEIN"/>
    <property type="match status" value="1"/>
</dbReference>
<evidence type="ECO:0000256" key="2">
    <source>
        <dbReference type="SAM" id="SignalP"/>
    </source>
</evidence>
<dbReference type="PANTHER" id="PTHR42852:SF16">
    <property type="entry name" value="THIOL:DISULFIDE INTERCHANGE PROTEIN TLPA"/>
    <property type="match status" value="1"/>
</dbReference>
<dbReference type="Gene3D" id="3.40.30.10">
    <property type="entry name" value="Glutaredoxin"/>
    <property type="match status" value="1"/>
</dbReference>
<dbReference type="InterPro" id="IPR050553">
    <property type="entry name" value="Thioredoxin_ResA/DsbE_sf"/>
</dbReference>
<protein>
    <submittedName>
        <fullName evidence="4">Dihydroneopterin aldolase</fullName>
    </submittedName>
</protein>
<dbReference type="InterPro" id="IPR036249">
    <property type="entry name" value="Thioredoxin-like_sf"/>
</dbReference>
<evidence type="ECO:0000313" key="4">
    <source>
        <dbReference type="EMBL" id="OLF47935.1"/>
    </source>
</evidence>
<dbReference type="OrthoDB" id="25753at2"/>
<keyword evidence="2" id="KW-0732">Signal</keyword>
<feature type="region of interest" description="Disordered" evidence="1">
    <location>
        <begin position="27"/>
        <end position="82"/>
    </location>
</feature>
<dbReference type="RefSeq" id="WP_075104809.1">
    <property type="nucleotide sequence ID" value="NZ_MSJM01000004.1"/>
</dbReference>
<feature type="compositionally biased region" description="Basic and acidic residues" evidence="1">
    <location>
        <begin position="27"/>
        <end position="76"/>
    </location>
</feature>
<evidence type="ECO:0000259" key="3">
    <source>
        <dbReference type="PROSITE" id="PS51352"/>
    </source>
</evidence>
<proteinExistence type="predicted"/>
<feature type="signal peptide" evidence="2">
    <location>
        <begin position="1"/>
        <end position="21"/>
    </location>
</feature>
<dbReference type="AlphaFoldDB" id="A0A1Q8E812"/>
<dbReference type="SUPFAM" id="SSF52833">
    <property type="entry name" value="Thioredoxin-like"/>
    <property type="match status" value="1"/>
</dbReference>
<evidence type="ECO:0000256" key="1">
    <source>
        <dbReference type="SAM" id="MobiDB-lite"/>
    </source>
</evidence>
<comment type="caution">
    <text evidence="4">The sequence shown here is derived from an EMBL/GenBank/DDBJ whole genome shotgun (WGS) entry which is preliminary data.</text>
</comment>
<keyword evidence="5" id="KW-1185">Reference proteome</keyword>
<dbReference type="GO" id="GO:0016491">
    <property type="term" value="F:oxidoreductase activity"/>
    <property type="evidence" value="ECO:0007669"/>
    <property type="project" value="InterPro"/>
</dbReference>
<feature type="domain" description="Thioredoxin" evidence="3">
    <location>
        <begin position="75"/>
        <end position="218"/>
    </location>
</feature>
<dbReference type="PROSITE" id="PS51352">
    <property type="entry name" value="THIOREDOXIN_2"/>
    <property type="match status" value="1"/>
</dbReference>
<gene>
    <name evidence="4" type="ORF">BU202_05600</name>
</gene>
<sequence>MKKRHLLLTSLICLGVLTACSTNQKTDEMKKTDDSAMMEKEDKMSDEKKDMKDEKMSDKEDMKKDDMKEGENKAMNDGKPAPNFNLEGVDGKTYKLSDFKGKKVYLKFWASWCSICLSTLHDTDDLASQVEDKDYVILTVVSPDHMGEKSAEDFKKWYDGLDYKHTPVLLDPSGKLLQEYGVRAYPTSAFIGSDGVLVEVHPGFMDKAGIEDKLKEIH</sequence>
<evidence type="ECO:0000313" key="5">
    <source>
        <dbReference type="Proteomes" id="UP000186890"/>
    </source>
</evidence>
<organism evidence="4 5">
    <name type="scientific">Streptococcus cuniculi</name>
    <dbReference type="NCBI Taxonomy" id="1432788"/>
    <lineage>
        <taxon>Bacteria</taxon>
        <taxon>Bacillati</taxon>
        <taxon>Bacillota</taxon>
        <taxon>Bacilli</taxon>
        <taxon>Lactobacillales</taxon>
        <taxon>Streptococcaceae</taxon>
        <taxon>Streptococcus</taxon>
    </lineage>
</organism>
<dbReference type="Pfam" id="PF08534">
    <property type="entry name" value="Redoxin"/>
    <property type="match status" value="1"/>
</dbReference>
<name>A0A1Q8E812_9STRE</name>
<accession>A0A1Q8E812</accession>
<dbReference type="EMBL" id="MSJM01000004">
    <property type="protein sequence ID" value="OLF47935.1"/>
    <property type="molecule type" value="Genomic_DNA"/>
</dbReference>
<dbReference type="InterPro" id="IPR013766">
    <property type="entry name" value="Thioredoxin_domain"/>
</dbReference>
<dbReference type="InterPro" id="IPR013740">
    <property type="entry name" value="Redoxin"/>
</dbReference>
<feature type="chain" id="PRO_5039342907" evidence="2">
    <location>
        <begin position="22"/>
        <end position="218"/>
    </location>
</feature>
<reference evidence="5" key="1">
    <citation type="submission" date="2016-12" db="EMBL/GenBank/DDBJ databases">
        <authorList>
            <person name="Gulvik C.A."/>
        </authorList>
    </citation>
    <scope>NUCLEOTIDE SEQUENCE [LARGE SCALE GENOMIC DNA]</scope>
    <source>
        <strain evidence="5">NED12-00049-6B</strain>
    </source>
</reference>
<dbReference type="Proteomes" id="UP000186890">
    <property type="component" value="Unassembled WGS sequence"/>
</dbReference>
<dbReference type="CDD" id="cd02966">
    <property type="entry name" value="TlpA_like_family"/>
    <property type="match status" value="1"/>
</dbReference>
<dbReference type="PANTHER" id="PTHR42852">
    <property type="entry name" value="THIOL:DISULFIDE INTERCHANGE PROTEIN DSBE"/>
    <property type="match status" value="1"/>
</dbReference>